<protein>
    <submittedName>
        <fullName evidence="6">Asparagine synthetase [glutamine-hydrolyzing]</fullName>
        <ecNumber evidence="6">6.3.5.4</ecNumber>
    </submittedName>
</protein>
<evidence type="ECO:0000259" key="5">
    <source>
        <dbReference type="PROSITE" id="PS51278"/>
    </source>
</evidence>
<organism evidence="6">
    <name type="scientific">hydrothermal vent metagenome</name>
    <dbReference type="NCBI Taxonomy" id="652676"/>
    <lineage>
        <taxon>unclassified sequences</taxon>
        <taxon>metagenomes</taxon>
        <taxon>ecological metagenomes</taxon>
    </lineage>
</organism>
<dbReference type="Pfam" id="PF13522">
    <property type="entry name" value="GATase_6"/>
    <property type="match status" value="1"/>
</dbReference>
<reference evidence="6" key="1">
    <citation type="submission" date="2016-10" db="EMBL/GenBank/DDBJ databases">
        <authorList>
            <person name="de Groot N.N."/>
        </authorList>
    </citation>
    <scope>NUCLEOTIDE SEQUENCE</scope>
</reference>
<dbReference type="InterPro" id="IPR001962">
    <property type="entry name" value="Asn_synthase"/>
</dbReference>
<proteinExistence type="inferred from homology"/>
<evidence type="ECO:0000256" key="2">
    <source>
        <dbReference type="ARBA" id="ARBA00022741"/>
    </source>
</evidence>
<evidence type="ECO:0000313" key="6">
    <source>
        <dbReference type="EMBL" id="SFV53026.1"/>
    </source>
</evidence>
<dbReference type="NCBIfam" id="TIGR01536">
    <property type="entry name" value="asn_synth_AEB"/>
    <property type="match status" value="1"/>
</dbReference>
<keyword evidence="3" id="KW-0067">ATP-binding</keyword>
<dbReference type="GO" id="GO:0004066">
    <property type="term" value="F:asparagine synthase (glutamine-hydrolyzing) activity"/>
    <property type="evidence" value="ECO:0007669"/>
    <property type="project" value="UniProtKB-EC"/>
</dbReference>
<gene>
    <name evidence="6" type="ORF">MNB_SV-12-644</name>
</gene>
<name>A0A1W1BHN2_9ZZZZ</name>
<dbReference type="AlphaFoldDB" id="A0A1W1BHN2"/>
<dbReference type="InterPro" id="IPR006426">
    <property type="entry name" value="Asn_synth_AEB"/>
</dbReference>
<dbReference type="Gene3D" id="3.60.20.10">
    <property type="entry name" value="Glutamine Phosphoribosylpyrophosphate, subunit 1, domain 1"/>
    <property type="match status" value="1"/>
</dbReference>
<evidence type="ECO:0000256" key="4">
    <source>
        <dbReference type="ARBA" id="ARBA00022962"/>
    </source>
</evidence>
<accession>A0A1W1BHN2</accession>
<feature type="domain" description="Glutamine amidotransferase type-2" evidence="5">
    <location>
        <begin position="2"/>
        <end position="208"/>
    </location>
</feature>
<dbReference type="GO" id="GO:0006529">
    <property type="term" value="P:asparagine biosynthetic process"/>
    <property type="evidence" value="ECO:0007669"/>
    <property type="project" value="InterPro"/>
</dbReference>
<dbReference type="CDD" id="cd00712">
    <property type="entry name" value="AsnB"/>
    <property type="match status" value="1"/>
</dbReference>
<dbReference type="InterPro" id="IPR051786">
    <property type="entry name" value="ASN_synthetase/amidase"/>
</dbReference>
<dbReference type="GO" id="GO:0005829">
    <property type="term" value="C:cytosol"/>
    <property type="evidence" value="ECO:0007669"/>
    <property type="project" value="TreeGrafter"/>
</dbReference>
<keyword evidence="2" id="KW-0547">Nucleotide-binding</keyword>
<dbReference type="SUPFAM" id="SSF56235">
    <property type="entry name" value="N-terminal nucleophile aminohydrolases (Ntn hydrolases)"/>
    <property type="match status" value="1"/>
</dbReference>
<dbReference type="PANTHER" id="PTHR43284:SF1">
    <property type="entry name" value="ASPARAGINE SYNTHETASE"/>
    <property type="match status" value="1"/>
</dbReference>
<dbReference type="InterPro" id="IPR029055">
    <property type="entry name" value="Ntn_hydrolases_N"/>
</dbReference>
<evidence type="ECO:0000256" key="1">
    <source>
        <dbReference type="ARBA" id="ARBA00005752"/>
    </source>
</evidence>
<dbReference type="InterPro" id="IPR017932">
    <property type="entry name" value="GATase_2_dom"/>
</dbReference>
<dbReference type="CDD" id="cd01991">
    <property type="entry name" value="Asn_synthase_B_C"/>
    <property type="match status" value="1"/>
</dbReference>
<dbReference type="SUPFAM" id="SSF52402">
    <property type="entry name" value="Adenine nucleotide alpha hydrolases-like"/>
    <property type="match status" value="1"/>
</dbReference>
<dbReference type="GO" id="GO:0005524">
    <property type="term" value="F:ATP binding"/>
    <property type="evidence" value="ECO:0007669"/>
    <property type="project" value="UniProtKB-KW"/>
</dbReference>
<keyword evidence="4" id="KW-0315">Glutamine amidotransferase</keyword>
<sequence length="600" mass="70260">MCSIMGYYNTEQSFEEIKWLNRTLSHRGVDNRSVKEYNLTEKKLFLGHNRLAIQDLDAQANQPMESERFAIVFNGEIYNHLELREQCDSSWLTHSDTETLLALFNRFGIEGTISKLIGMFAIALFDKYEQKLYLIRDRVGIKPLYWTYQQGEFAFASELKGFAPHLKTKESDKALIQFMSFGYAPSNNSHYEDIYKLEAGHLLIFDGETINKKRYWSLPNNKIDISYEEALEETERLIRSSINYRLLSDVEVGSFLSGGIDSSLVSSIMQQSTTGQIKTFTIGFEDKNYNEAGFAKEVAEHIGSDHYQYIFGVDDVIALMEDMDRYYDEPFGDASALPTMLLSKFTKEKVTVALSGDGGDELFLGYDRYFFTDKYYEIFKKMPQFSRDILSSLGKLSRQDKLEKIAYPMKHPTKENLYAVIASYLKPWQMESMFDREFLYHHFGSLDYLSFQEIESFNQKDTFDNFSKIDFYRYLPDDILTKVDRASMKYSLEARVPLLDHRIVEFAYSLPTDIKLKYGAKSILKDILYKQVPKELIDRPKMGFRVPLQEWFRGEMRDILQDKIASLDERFNKSYLQKLFDAHQKGKNYENIFWNIMRLN</sequence>
<dbReference type="PROSITE" id="PS51278">
    <property type="entry name" value="GATASE_TYPE_2"/>
    <property type="match status" value="1"/>
</dbReference>
<dbReference type="EC" id="6.3.5.4" evidence="6"/>
<dbReference type="EMBL" id="FPHE01000039">
    <property type="protein sequence ID" value="SFV53026.1"/>
    <property type="molecule type" value="Genomic_DNA"/>
</dbReference>
<dbReference type="InterPro" id="IPR014729">
    <property type="entry name" value="Rossmann-like_a/b/a_fold"/>
</dbReference>
<dbReference type="Gene3D" id="3.40.50.620">
    <property type="entry name" value="HUPs"/>
    <property type="match status" value="1"/>
</dbReference>
<dbReference type="InterPro" id="IPR033738">
    <property type="entry name" value="AsnB_N"/>
</dbReference>
<evidence type="ECO:0000256" key="3">
    <source>
        <dbReference type="ARBA" id="ARBA00022840"/>
    </source>
</evidence>
<dbReference type="PIRSF" id="PIRSF001589">
    <property type="entry name" value="Asn_synthetase_glu-h"/>
    <property type="match status" value="1"/>
</dbReference>
<dbReference type="Pfam" id="PF00733">
    <property type="entry name" value="Asn_synthase"/>
    <property type="match status" value="1"/>
</dbReference>
<keyword evidence="6" id="KW-0436">Ligase</keyword>
<dbReference type="PANTHER" id="PTHR43284">
    <property type="entry name" value="ASPARAGINE SYNTHETASE (GLUTAMINE-HYDROLYZING)"/>
    <property type="match status" value="1"/>
</dbReference>
<comment type="similarity">
    <text evidence="1">Belongs to the asparagine synthetase family.</text>
</comment>